<dbReference type="Proteomes" id="UP001597203">
    <property type="component" value="Unassembled WGS sequence"/>
</dbReference>
<protein>
    <recommendedName>
        <fullName evidence="9">Oligosaccharide flippase family protein</fullName>
    </recommendedName>
</protein>
<feature type="transmembrane region" description="Helical" evidence="6">
    <location>
        <begin position="370"/>
        <end position="388"/>
    </location>
</feature>
<organism evidence="7 8">
    <name type="scientific">Sphingobium olei</name>
    <dbReference type="NCBI Taxonomy" id="420955"/>
    <lineage>
        <taxon>Bacteria</taxon>
        <taxon>Pseudomonadati</taxon>
        <taxon>Pseudomonadota</taxon>
        <taxon>Alphaproteobacteria</taxon>
        <taxon>Sphingomonadales</taxon>
        <taxon>Sphingomonadaceae</taxon>
        <taxon>Sphingobium</taxon>
    </lineage>
</organism>
<comment type="subcellular location">
    <subcellularLocation>
        <location evidence="1">Cell membrane</location>
        <topology evidence="1">Multi-pass membrane protein</topology>
    </subcellularLocation>
</comment>
<feature type="transmembrane region" description="Helical" evidence="6">
    <location>
        <begin position="7"/>
        <end position="27"/>
    </location>
</feature>
<evidence type="ECO:0008006" key="9">
    <source>
        <dbReference type="Google" id="ProtNLM"/>
    </source>
</evidence>
<feature type="transmembrane region" description="Helical" evidence="6">
    <location>
        <begin position="177"/>
        <end position="197"/>
    </location>
</feature>
<evidence type="ECO:0000313" key="8">
    <source>
        <dbReference type="Proteomes" id="UP001597203"/>
    </source>
</evidence>
<evidence type="ECO:0000256" key="3">
    <source>
        <dbReference type="ARBA" id="ARBA00022692"/>
    </source>
</evidence>
<feature type="transmembrane region" description="Helical" evidence="6">
    <location>
        <begin position="394"/>
        <end position="412"/>
    </location>
</feature>
<keyword evidence="2" id="KW-1003">Cell membrane</keyword>
<evidence type="ECO:0000256" key="6">
    <source>
        <dbReference type="SAM" id="Phobius"/>
    </source>
</evidence>
<comment type="caution">
    <text evidence="7">The sequence shown here is derived from an EMBL/GenBank/DDBJ whole genome shotgun (WGS) entry which is preliminary data.</text>
</comment>
<feature type="transmembrane region" description="Helical" evidence="6">
    <location>
        <begin position="248"/>
        <end position="267"/>
    </location>
</feature>
<keyword evidence="8" id="KW-1185">Reference proteome</keyword>
<gene>
    <name evidence="7" type="ORF">ACFQ24_19615</name>
</gene>
<dbReference type="RefSeq" id="WP_380914304.1">
    <property type="nucleotide sequence ID" value="NZ_JBHTLS010000134.1"/>
</dbReference>
<feature type="transmembrane region" description="Helical" evidence="6">
    <location>
        <begin position="456"/>
        <end position="475"/>
    </location>
</feature>
<name>A0ABW3P706_9SPHN</name>
<evidence type="ECO:0000256" key="5">
    <source>
        <dbReference type="ARBA" id="ARBA00023136"/>
    </source>
</evidence>
<feature type="transmembrane region" description="Helical" evidence="6">
    <location>
        <begin position="424"/>
        <end position="444"/>
    </location>
</feature>
<dbReference type="PANTHER" id="PTHR30250">
    <property type="entry name" value="PST FAMILY PREDICTED COLANIC ACID TRANSPORTER"/>
    <property type="match status" value="1"/>
</dbReference>
<accession>A0ABW3P706</accession>
<keyword evidence="4 6" id="KW-1133">Transmembrane helix</keyword>
<keyword evidence="5 6" id="KW-0472">Membrane</keyword>
<feature type="transmembrane region" description="Helical" evidence="6">
    <location>
        <begin position="300"/>
        <end position="323"/>
    </location>
</feature>
<feature type="transmembrane region" description="Helical" evidence="6">
    <location>
        <begin position="152"/>
        <end position="171"/>
    </location>
</feature>
<reference evidence="8" key="1">
    <citation type="journal article" date="2019" name="Int. J. Syst. Evol. Microbiol.">
        <title>The Global Catalogue of Microorganisms (GCM) 10K type strain sequencing project: providing services to taxonomists for standard genome sequencing and annotation.</title>
        <authorList>
            <consortium name="The Broad Institute Genomics Platform"/>
            <consortium name="The Broad Institute Genome Sequencing Center for Infectious Disease"/>
            <person name="Wu L."/>
            <person name="Ma J."/>
        </authorList>
    </citation>
    <scope>NUCLEOTIDE SEQUENCE [LARGE SCALE GENOMIC DNA]</scope>
    <source>
        <strain evidence="8">CCUG 54329</strain>
    </source>
</reference>
<dbReference type="InterPro" id="IPR050833">
    <property type="entry name" value="Poly_Biosynth_Transport"/>
</dbReference>
<evidence type="ECO:0000256" key="1">
    <source>
        <dbReference type="ARBA" id="ARBA00004651"/>
    </source>
</evidence>
<sequence length="505" mass="52984">MARSGIVVFLSGRLLSLALLMAFQLLVVRLLVPVEYGRFAIVFALAVLMQTVLSFGVPRLIPKYVGQAGWTLRPVTVGRLIAAIMTFRFVATLLTMMLALAVARTCGWIAPDDLAPAYIAASAAYILVSVAQVDTDAMALALGLQQASRLALVGEAAIRLALVTIGAAMGWASTAAALLWIGSATSVAAVLLLLARIRVALGAMPPRPAQARALDRREFLGIAASGYASALAWFASSPATIRLVASRTLSVAGFAGFSFIQTLAVSFQRYTPGMLIFPFVEPAVMRHFDRTGDQSRLEATLALVIKIDLIVIGAAVVGTAVAGEALVGLMTGGRYVSAAFGLPWLLAYLVTTSTYRAFEIVAVARNATAVLGKTLILSLLWIGVAILIAPRFGMIALLACPVGDSLSRLAIMHRALCRVGIRRTVDLPVTTAITLLMLLLAGGGATLVRETDARPLAALALGIAGGGLFLLLVAIGRPLRRGEIAPMGAALPGPVWRALNRLARA</sequence>
<evidence type="ECO:0000256" key="4">
    <source>
        <dbReference type="ARBA" id="ARBA00022989"/>
    </source>
</evidence>
<dbReference type="PANTHER" id="PTHR30250:SF11">
    <property type="entry name" value="O-ANTIGEN TRANSPORTER-RELATED"/>
    <property type="match status" value="1"/>
</dbReference>
<feature type="transmembrane region" description="Helical" evidence="6">
    <location>
        <begin position="80"/>
        <end position="102"/>
    </location>
</feature>
<keyword evidence="3 6" id="KW-0812">Transmembrane</keyword>
<feature type="transmembrane region" description="Helical" evidence="6">
    <location>
        <begin position="335"/>
        <end position="358"/>
    </location>
</feature>
<evidence type="ECO:0000313" key="7">
    <source>
        <dbReference type="EMBL" id="MFD1107078.1"/>
    </source>
</evidence>
<evidence type="ECO:0000256" key="2">
    <source>
        <dbReference type="ARBA" id="ARBA00022475"/>
    </source>
</evidence>
<feature type="transmembrane region" description="Helical" evidence="6">
    <location>
        <begin position="218"/>
        <end position="236"/>
    </location>
</feature>
<dbReference type="EMBL" id="JBHTLS010000134">
    <property type="protein sequence ID" value="MFD1107078.1"/>
    <property type="molecule type" value="Genomic_DNA"/>
</dbReference>
<proteinExistence type="predicted"/>
<feature type="transmembrane region" description="Helical" evidence="6">
    <location>
        <begin position="39"/>
        <end position="60"/>
    </location>
</feature>